<dbReference type="Proteomes" id="UP001600650">
    <property type="component" value="Unassembled WGS sequence"/>
</dbReference>
<dbReference type="RefSeq" id="WP_381726931.1">
    <property type="nucleotide sequence ID" value="NZ_JBHVBU010000047.1"/>
</dbReference>
<gene>
    <name evidence="2" type="ORF">ACFU0X_18195</name>
</gene>
<dbReference type="EMBL" id="JBHVBU010000047">
    <property type="protein sequence ID" value="MFE7964938.1"/>
    <property type="molecule type" value="Genomic_DNA"/>
</dbReference>
<reference evidence="2 3" key="1">
    <citation type="submission" date="2024-09" db="EMBL/GenBank/DDBJ databases">
        <title>The Natural Products Discovery Center: Release of the First 8490 Sequenced Strains for Exploring Actinobacteria Biosynthetic Diversity.</title>
        <authorList>
            <person name="Kalkreuter E."/>
            <person name="Kautsar S.A."/>
            <person name="Yang D."/>
            <person name="Bader C.D."/>
            <person name="Teijaro C.N."/>
            <person name="Fluegel L."/>
            <person name="Davis C.M."/>
            <person name="Simpson J.R."/>
            <person name="Lauterbach L."/>
            <person name="Steele A.D."/>
            <person name="Gui C."/>
            <person name="Meng S."/>
            <person name="Li G."/>
            <person name="Viehrig K."/>
            <person name="Ye F."/>
            <person name="Su P."/>
            <person name="Kiefer A.F."/>
            <person name="Nichols A."/>
            <person name="Cepeda A.J."/>
            <person name="Yan W."/>
            <person name="Fan B."/>
            <person name="Jiang Y."/>
            <person name="Adhikari A."/>
            <person name="Zheng C.-J."/>
            <person name="Schuster L."/>
            <person name="Cowan T.M."/>
            <person name="Smanski M.J."/>
            <person name="Chevrette M.G."/>
            <person name="De Carvalho L.P.S."/>
            <person name="Shen B."/>
        </authorList>
    </citation>
    <scope>NUCLEOTIDE SEQUENCE [LARGE SCALE GENOMIC DNA]</scope>
    <source>
        <strain evidence="2 3">NPDC057399</strain>
    </source>
</reference>
<evidence type="ECO:0000313" key="3">
    <source>
        <dbReference type="Proteomes" id="UP001600650"/>
    </source>
</evidence>
<name>A0ABW6JHT9_STRCE</name>
<accession>A0ABW6JHT9</accession>
<evidence type="ECO:0000313" key="2">
    <source>
        <dbReference type="EMBL" id="MFE7964938.1"/>
    </source>
</evidence>
<evidence type="ECO:0000256" key="1">
    <source>
        <dbReference type="SAM" id="MobiDB-lite"/>
    </source>
</evidence>
<feature type="compositionally biased region" description="Basic residues" evidence="1">
    <location>
        <begin position="1"/>
        <end position="22"/>
    </location>
</feature>
<evidence type="ECO:0008006" key="4">
    <source>
        <dbReference type="Google" id="ProtNLM"/>
    </source>
</evidence>
<sequence>MPAPARLHRLRRHPPRVRRHPPRAGGRNRGLLLSVAQLQDLLGEWLVHCHHRLHEDLRHPTLPRKALTPHQMWAALIAVAGHLTLPLSGSDCLELLPVQAVSAGNRPASRL</sequence>
<feature type="region of interest" description="Disordered" evidence="1">
    <location>
        <begin position="1"/>
        <end position="28"/>
    </location>
</feature>
<comment type="caution">
    <text evidence="2">The sequence shown here is derived from an EMBL/GenBank/DDBJ whole genome shotgun (WGS) entry which is preliminary data.</text>
</comment>
<proteinExistence type="predicted"/>
<protein>
    <recommendedName>
        <fullName evidence="4">Transposase</fullName>
    </recommendedName>
</protein>
<keyword evidence="3" id="KW-1185">Reference proteome</keyword>
<organism evidence="2 3">
    <name type="scientific">Streptomyces cellulosae</name>
    <dbReference type="NCBI Taxonomy" id="1968"/>
    <lineage>
        <taxon>Bacteria</taxon>
        <taxon>Bacillati</taxon>
        <taxon>Actinomycetota</taxon>
        <taxon>Actinomycetes</taxon>
        <taxon>Kitasatosporales</taxon>
        <taxon>Streptomycetaceae</taxon>
        <taxon>Streptomyces</taxon>
    </lineage>
</organism>